<feature type="compositionally biased region" description="Basic and acidic residues" evidence="1">
    <location>
        <begin position="22"/>
        <end position="34"/>
    </location>
</feature>
<proteinExistence type="predicted"/>
<reference evidence="2 3" key="1">
    <citation type="journal article" date="2024" name="G3 (Bethesda)">
        <title>Genome assembly of Hibiscus sabdariffa L. provides insights into metabolisms of medicinal natural products.</title>
        <authorList>
            <person name="Kim T."/>
        </authorList>
    </citation>
    <scope>NUCLEOTIDE SEQUENCE [LARGE SCALE GENOMIC DNA]</scope>
    <source>
        <strain evidence="2">TK-2024</strain>
        <tissue evidence="2">Old leaves</tissue>
    </source>
</reference>
<feature type="compositionally biased region" description="Low complexity" evidence="1">
    <location>
        <begin position="1"/>
        <end position="18"/>
    </location>
</feature>
<feature type="region of interest" description="Disordered" evidence="1">
    <location>
        <begin position="70"/>
        <end position="102"/>
    </location>
</feature>
<feature type="compositionally biased region" description="Polar residues" evidence="1">
    <location>
        <begin position="84"/>
        <end position="97"/>
    </location>
</feature>
<gene>
    <name evidence="2" type="ORF">V6N11_078142</name>
</gene>
<dbReference type="Proteomes" id="UP001396334">
    <property type="component" value="Unassembled WGS sequence"/>
</dbReference>
<comment type="caution">
    <text evidence="2">The sequence shown here is derived from an EMBL/GenBank/DDBJ whole genome shotgun (WGS) entry which is preliminary data.</text>
</comment>
<dbReference type="EMBL" id="JBBPBN010000006">
    <property type="protein sequence ID" value="KAK9036126.1"/>
    <property type="molecule type" value="Genomic_DNA"/>
</dbReference>
<sequence length="396" mass="42070">MLSLSSSSLPHALPLVSPGGRSPDDPVPRDKSMMDGHSPLPGVALENRILPSNEVQALSMVDLVGIDRSTHNSSEDASDEVMVDSNTATGKTDNGPSRVSYAGMVRRNPNVSGKKAAASWEWNADDVEVFDDDYVIGRKGPIPSIKFSDRDNCVGSGGFPDVSANDKGKNLDHASSSTYPVEPSELAPYGPWMTVDNRRCKPLRGSAVANSGPRLAPLRVKEGVLMQRRGGSVTKQVSSDVPGDHMPMQGHKATMKGGTKQTKVAQDLPSTGSRFAALRMEDGASFMESDVEETGYVPRSVNVGTTTSGEVQVINSEKQPAQGSSIAIENGDLDGSEKNAEQLEELSISDVSIGKKETAEQVKEMPAMEVSVGSKHHVGNVKVVPILADHVVEILS</sequence>
<protein>
    <submittedName>
        <fullName evidence="2">Uncharacterized protein</fullName>
    </submittedName>
</protein>
<organism evidence="2 3">
    <name type="scientific">Hibiscus sabdariffa</name>
    <name type="common">roselle</name>
    <dbReference type="NCBI Taxonomy" id="183260"/>
    <lineage>
        <taxon>Eukaryota</taxon>
        <taxon>Viridiplantae</taxon>
        <taxon>Streptophyta</taxon>
        <taxon>Embryophyta</taxon>
        <taxon>Tracheophyta</taxon>
        <taxon>Spermatophyta</taxon>
        <taxon>Magnoliopsida</taxon>
        <taxon>eudicotyledons</taxon>
        <taxon>Gunneridae</taxon>
        <taxon>Pentapetalae</taxon>
        <taxon>rosids</taxon>
        <taxon>malvids</taxon>
        <taxon>Malvales</taxon>
        <taxon>Malvaceae</taxon>
        <taxon>Malvoideae</taxon>
        <taxon>Hibiscus</taxon>
    </lineage>
</organism>
<keyword evidence="3" id="KW-1185">Reference proteome</keyword>
<feature type="region of interest" description="Disordered" evidence="1">
    <location>
        <begin position="1"/>
        <end position="40"/>
    </location>
</feature>
<evidence type="ECO:0000313" key="2">
    <source>
        <dbReference type="EMBL" id="KAK9036126.1"/>
    </source>
</evidence>
<name>A0ABR2TFL3_9ROSI</name>
<evidence type="ECO:0000256" key="1">
    <source>
        <dbReference type="SAM" id="MobiDB-lite"/>
    </source>
</evidence>
<accession>A0ABR2TFL3</accession>
<evidence type="ECO:0000313" key="3">
    <source>
        <dbReference type="Proteomes" id="UP001396334"/>
    </source>
</evidence>